<dbReference type="Proteomes" id="UP001208570">
    <property type="component" value="Unassembled WGS sequence"/>
</dbReference>
<comment type="caution">
    <text evidence="2">The sequence shown here is derived from an EMBL/GenBank/DDBJ whole genome shotgun (WGS) entry which is preliminary data.</text>
</comment>
<dbReference type="EMBL" id="JAODUP010000765">
    <property type="protein sequence ID" value="KAK2144359.1"/>
    <property type="molecule type" value="Genomic_DNA"/>
</dbReference>
<sequence>VSAHYCFQIFAYKEFAWSPHLYGGTGNHDKSNNIQYGYLATATKAGHVIFWKVETSTSASFGYEFLVLGAELLAIAKLWTEKDDIRITHLIWLSKLDIIVASKGTFVIITKLSTQSDTHSAGVKCVSNKLPITAPSVELQELLIQRPYQRLVTNHGLVISPNDMFIVIAESPAQPYCHLRLRDPLKVELKLFLDEITLVIIKRYLSGFVKDFIDMELSTTECQIACLSNTLLRQFGDNTPDVMKVVELLEQRISAEDGSYLPESCPICKSSITDITLFAACCPKGHKFSRCSQTLLLCHDVPYRICAWCETIYIGKLQETESTWLRNVQSDYCVLCDQNLYYCL</sequence>
<dbReference type="GO" id="GO:0000127">
    <property type="term" value="C:transcription factor TFIIIC complex"/>
    <property type="evidence" value="ECO:0007669"/>
    <property type="project" value="InterPro"/>
</dbReference>
<dbReference type="AlphaFoldDB" id="A0AAD9J0K8"/>
<dbReference type="Pfam" id="PF12660">
    <property type="entry name" value="zf-TFIIIC"/>
    <property type="match status" value="1"/>
</dbReference>
<dbReference type="InterPro" id="IPR024764">
    <property type="entry name" value="TFIIIC_Znf"/>
</dbReference>
<dbReference type="GO" id="GO:0006384">
    <property type="term" value="P:transcription initiation at RNA polymerase III promoter"/>
    <property type="evidence" value="ECO:0007669"/>
    <property type="project" value="InterPro"/>
</dbReference>
<dbReference type="GO" id="GO:0004402">
    <property type="term" value="F:histone acetyltransferase activity"/>
    <property type="evidence" value="ECO:0007669"/>
    <property type="project" value="InterPro"/>
</dbReference>
<evidence type="ECO:0000313" key="3">
    <source>
        <dbReference type="Proteomes" id="UP001208570"/>
    </source>
</evidence>
<gene>
    <name evidence="2" type="ORF">LSH36_765g01009</name>
</gene>
<organism evidence="2 3">
    <name type="scientific">Paralvinella palmiformis</name>
    <dbReference type="NCBI Taxonomy" id="53620"/>
    <lineage>
        <taxon>Eukaryota</taxon>
        <taxon>Metazoa</taxon>
        <taxon>Spiralia</taxon>
        <taxon>Lophotrochozoa</taxon>
        <taxon>Annelida</taxon>
        <taxon>Polychaeta</taxon>
        <taxon>Sedentaria</taxon>
        <taxon>Canalipalpata</taxon>
        <taxon>Terebellida</taxon>
        <taxon>Terebelliformia</taxon>
        <taxon>Alvinellidae</taxon>
        <taxon>Paralvinella</taxon>
    </lineage>
</organism>
<dbReference type="InterPro" id="IPR044230">
    <property type="entry name" value="GTF3C4"/>
</dbReference>
<proteinExistence type="predicted"/>
<dbReference type="PANTHER" id="PTHR15496:SF2">
    <property type="entry name" value="GENERAL TRANSCRIPTION FACTOR 3C POLYPEPTIDE 4"/>
    <property type="match status" value="1"/>
</dbReference>
<protein>
    <recommendedName>
        <fullName evidence="1">Transcription factor IIIC putative zinc-finger domain-containing protein</fullName>
    </recommendedName>
</protein>
<dbReference type="PANTHER" id="PTHR15496">
    <property type="entry name" value="GENERAL TRANSCRIPTION FACTOR 3C POLYPEPTIDE 4 FAMILY"/>
    <property type="match status" value="1"/>
</dbReference>
<feature type="domain" description="Transcription factor IIIC putative zinc-finger" evidence="1">
    <location>
        <begin position="257"/>
        <end position="322"/>
    </location>
</feature>
<evidence type="ECO:0000259" key="1">
    <source>
        <dbReference type="Pfam" id="PF12660"/>
    </source>
</evidence>
<evidence type="ECO:0000313" key="2">
    <source>
        <dbReference type="EMBL" id="KAK2144359.1"/>
    </source>
</evidence>
<name>A0AAD9J0K8_9ANNE</name>
<feature type="non-terminal residue" evidence="2">
    <location>
        <position position="1"/>
    </location>
</feature>
<accession>A0AAD9J0K8</accession>
<reference evidence="2" key="1">
    <citation type="journal article" date="2023" name="Mol. Biol. Evol.">
        <title>Third-Generation Sequencing Reveals the Adaptive Role of the Epigenome in Three Deep-Sea Polychaetes.</title>
        <authorList>
            <person name="Perez M."/>
            <person name="Aroh O."/>
            <person name="Sun Y."/>
            <person name="Lan Y."/>
            <person name="Juniper S.K."/>
            <person name="Young C.R."/>
            <person name="Angers B."/>
            <person name="Qian P.Y."/>
        </authorList>
    </citation>
    <scope>NUCLEOTIDE SEQUENCE</scope>
    <source>
        <strain evidence="2">P08H-3</strain>
    </source>
</reference>
<keyword evidence="3" id="KW-1185">Reference proteome</keyword>